<accession>A0AAC9LC47</accession>
<evidence type="ECO:0000313" key="3">
    <source>
        <dbReference type="Proteomes" id="UP000185511"/>
    </source>
</evidence>
<gene>
    <name evidence="2" type="ORF">UA74_14020</name>
</gene>
<name>A0AAC9LC47_9PSEU</name>
<evidence type="ECO:0000313" key="2">
    <source>
        <dbReference type="EMBL" id="APU14862.1"/>
    </source>
</evidence>
<evidence type="ECO:0000256" key="1">
    <source>
        <dbReference type="SAM" id="Phobius"/>
    </source>
</evidence>
<sequence>MNRSSARHRIVTALVSAAFMTLVFALFAGLADIPLTGLPLTYLAFFGLWTLAAWAATPLFERIDAFAADQKHRFGQHGSGKA</sequence>
<dbReference type="EMBL" id="CP016076">
    <property type="protein sequence ID" value="APU14862.1"/>
    <property type="molecule type" value="Genomic_DNA"/>
</dbReference>
<protein>
    <submittedName>
        <fullName evidence="2">Uncharacterized protein</fullName>
    </submittedName>
</protein>
<organism evidence="2 3">
    <name type="scientific">Actinoalloteichus fjordicus</name>
    <dbReference type="NCBI Taxonomy" id="1612552"/>
    <lineage>
        <taxon>Bacteria</taxon>
        <taxon>Bacillati</taxon>
        <taxon>Actinomycetota</taxon>
        <taxon>Actinomycetes</taxon>
        <taxon>Pseudonocardiales</taxon>
        <taxon>Pseudonocardiaceae</taxon>
        <taxon>Actinoalloteichus</taxon>
    </lineage>
</organism>
<dbReference type="RefSeq" id="WP_075740641.1">
    <property type="nucleotide sequence ID" value="NZ_CP016076.1"/>
</dbReference>
<dbReference type="KEGG" id="acad:UA74_14020"/>
<dbReference type="Proteomes" id="UP000185511">
    <property type="component" value="Chromosome"/>
</dbReference>
<feature type="transmembrane region" description="Helical" evidence="1">
    <location>
        <begin position="37"/>
        <end position="56"/>
    </location>
</feature>
<keyword evidence="3" id="KW-1185">Reference proteome</keyword>
<proteinExistence type="predicted"/>
<keyword evidence="1" id="KW-1133">Transmembrane helix</keyword>
<keyword evidence="1" id="KW-0812">Transmembrane</keyword>
<dbReference type="AlphaFoldDB" id="A0AAC9LC47"/>
<keyword evidence="1" id="KW-0472">Membrane</keyword>
<reference evidence="3" key="1">
    <citation type="submission" date="2016-06" db="EMBL/GenBank/DDBJ databases">
        <title>Complete genome sequence of Actinoalloteichus fjordicus DSM 46855 (=ADI127-17), type strain of the new species Actinoalloteichus fjordicus.</title>
        <authorList>
            <person name="Ruckert C."/>
            <person name="Nouioui I."/>
            <person name="Willmese J."/>
            <person name="van Wezel G."/>
            <person name="Klenk H.-P."/>
            <person name="Kalinowski J."/>
            <person name="Zotchev S.B."/>
        </authorList>
    </citation>
    <scope>NUCLEOTIDE SEQUENCE [LARGE SCALE GENOMIC DNA]</scope>
    <source>
        <strain evidence="3">ADI127-7</strain>
    </source>
</reference>
<feature type="transmembrane region" description="Helical" evidence="1">
    <location>
        <begin position="12"/>
        <end position="31"/>
    </location>
</feature>